<dbReference type="EMBL" id="LBVL01000011">
    <property type="protein sequence ID" value="KKQ85036.1"/>
    <property type="molecule type" value="Genomic_DNA"/>
</dbReference>
<sequence length="102" mass="11660">MTVNIINKNGKKTAYLVMMQSLPDGGSFMRLRELVRIIEIPKQSYRIAISWFRVPKKSEPGSGYVFLSPTDGKRDLVVTYPAIDYGEKLAMKDLSFKLTRDK</sequence>
<evidence type="ECO:0000313" key="1">
    <source>
        <dbReference type="EMBL" id="KKQ85036.1"/>
    </source>
</evidence>
<reference evidence="1 2" key="1">
    <citation type="journal article" date="2015" name="Nature">
        <title>rRNA introns, odd ribosomes, and small enigmatic genomes across a large radiation of phyla.</title>
        <authorList>
            <person name="Brown C.T."/>
            <person name="Hug L.A."/>
            <person name="Thomas B.C."/>
            <person name="Sharon I."/>
            <person name="Castelle C.J."/>
            <person name="Singh A."/>
            <person name="Wilkins M.J."/>
            <person name="Williams K.H."/>
            <person name="Banfield J.F."/>
        </authorList>
    </citation>
    <scope>NUCLEOTIDE SEQUENCE [LARGE SCALE GENOMIC DNA]</scope>
</reference>
<dbReference type="AlphaFoldDB" id="A0A0G0P6V0"/>
<evidence type="ECO:0000313" key="2">
    <source>
        <dbReference type="Proteomes" id="UP000034081"/>
    </source>
</evidence>
<proteinExistence type="predicted"/>
<comment type="caution">
    <text evidence="1">The sequence shown here is derived from an EMBL/GenBank/DDBJ whole genome shotgun (WGS) entry which is preliminary data.</text>
</comment>
<name>A0A0G0P6V0_9BACT</name>
<dbReference type="Proteomes" id="UP000034081">
    <property type="component" value="Unassembled WGS sequence"/>
</dbReference>
<organism evidence="1 2">
    <name type="scientific">Candidatus Woesebacteria bacterium GW2011_GWB1_38_8</name>
    <dbReference type="NCBI Taxonomy" id="1618570"/>
    <lineage>
        <taxon>Bacteria</taxon>
        <taxon>Candidatus Woeseibacteriota</taxon>
    </lineage>
</organism>
<gene>
    <name evidence="1" type="ORF">UT08_C0011G0054</name>
</gene>
<protein>
    <submittedName>
        <fullName evidence="1">Uncharacterized protein</fullName>
    </submittedName>
</protein>
<accession>A0A0G0P6V0</accession>